<keyword evidence="5" id="KW-0119">Carbohydrate metabolism</keyword>
<dbReference type="SFLD" id="SFLDG01135">
    <property type="entry name" value="C1.5.6:_HAD__Beta-PGM__Phospha"/>
    <property type="match status" value="1"/>
</dbReference>
<evidence type="ECO:0000313" key="7">
    <source>
        <dbReference type="Proteomes" id="UP000000323"/>
    </source>
</evidence>
<organism evidence="6 7">
    <name type="scientific">Thermobaculum terrenum (strain ATCC BAA-798 / CCMEE 7001 / YNP1)</name>
    <dbReference type="NCBI Taxonomy" id="525904"/>
    <lineage>
        <taxon>Bacteria</taxon>
        <taxon>Bacillati</taxon>
        <taxon>Chloroflexota</taxon>
        <taxon>Chloroflexia</taxon>
        <taxon>Candidatus Thermobaculales</taxon>
        <taxon>Candidatus Thermobaculaceae</taxon>
        <taxon>Thermobaculum</taxon>
    </lineage>
</organism>
<dbReference type="STRING" id="525904.Tter_0876"/>
<accession>D1CFT7</accession>
<dbReference type="NCBIfam" id="TIGR01509">
    <property type="entry name" value="HAD-SF-IA-v3"/>
    <property type="match status" value="1"/>
</dbReference>
<dbReference type="NCBIfam" id="TIGR01549">
    <property type="entry name" value="HAD-SF-IA-v1"/>
    <property type="match status" value="1"/>
</dbReference>
<dbReference type="Pfam" id="PF00702">
    <property type="entry name" value="Hydrolase"/>
    <property type="match status" value="1"/>
</dbReference>
<dbReference type="RefSeq" id="WP_012874828.1">
    <property type="nucleotide sequence ID" value="NC_013525.1"/>
</dbReference>
<dbReference type="SFLD" id="SFLDS00003">
    <property type="entry name" value="Haloacid_Dehalogenase"/>
    <property type="match status" value="1"/>
</dbReference>
<dbReference type="KEGG" id="ttr:Tter_0876"/>
<dbReference type="HOGENOM" id="CLU_045011_13_2_0"/>
<dbReference type="GO" id="GO:0016787">
    <property type="term" value="F:hydrolase activity"/>
    <property type="evidence" value="ECO:0007669"/>
    <property type="project" value="UniProtKB-KW"/>
</dbReference>
<reference evidence="7" key="1">
    <citation type="journal article" date="2010" name="Stand. Genomic Sci.">
        <title>Complete genome sequence of 'Thermobaculum terrenum' type strain (YNP1).</title>
        <authorList>
            <person name="Kiss H."/>
            <person name="Cleland D."/>
            <person name="Lapidus A."/>
            <person name="Lucas S."/>
            <person name="Glavina Del Rio T."/>
            <person name="Nolan M."/>
            <person name="Tice H."/>
            <person name="Han C."/>
            <person name="Goodwin L."/>
            <person name="Pitluck S."/>
            <person name="Liolios K."/>
            <person name="Ivanova N."/>
            <person name="Mavromatis K."/>
            <person name="Ovchinnikova G."/>
            <person name="Pati A."/>
            <person name="Chen A."/>
            <person name="Palaniappan K."/>
            <person name="Land M."/>
            <person name="Hauser L."/>
            <person name="Chang Y."/>
            <person name="Jeffries C."/>
            <person name="Lu M."/>
            <person name="Brettin T."/>
            <person name="Detter J."/>
            <person name="Goker M."/>
            <person name="Tindall B."/>
            <person name="Beck B."/>
            <person name="McDermott T."/>
            <person name="Woyke T."/>
            <person name="Bristow J."/>
            <person name="Eisen J."/>
            <person name="Markowitz V."/>
            <person name="Hugenholtz P."/>
            <person name="Kyrpides N."/>
            <person name="Klenk H."/>
            <person name="Cheng J."/>
        </authorList>
    </citation>
    <scope>NUCLEOTIDE SEQUENCE [LARGE SCALE GENOMIC DNA]</scope>
    <source>
        <strain evidence="7">ATCC BAA-798 / YNP1</strain>
    </source>
</reference>
<dbReference type="InterPro" id="IPR023214">
    <property type="entry name" value="HAD_sf"/>
</dbReference>
<dbReference type="OrthoDB" id="9797743at2"/>
<dbReference type="InterPro" id="IPR006439">
    <property type="entry name" value="HAD-SF_hydro_IA"/>
</dbReference>
<dbReference type="eggNOG" id="COG0637">
    <property type="taxonomic scope" value="Bacteria"/>
</dbReference>
<gene>
    <name evidence="6" type="ordered locus">Tter_0876</name>
</gene>
<evidence type="ECO:0000256" key="2">
    <source>
        <dbReference type="ARBA" id="ARBA00006171"/>
    </source>
</evidence>
<dbReference type="Gene3D" id="3.40.50.1000">
    <property type="entry name" value="HAD superfamily/HAD-like"/>
    <property type="match status" value="1"/>
</dbReference>
<evidence type="ECO:0000256" key="3">
    <source>
        <dbReference type="ARBA" id="ARBA00022723"/>
    </source>
</evidence>
<dbReference type="AlphaFoldDB" id="D1CFT7"/>
<dbReference type="SUPFAM" id="SSF56784">
    <property type="entry name" value="HAD-like"/>
    <property type="match status" value="1"/>
</dbReference>
<comment type="cofactor">
    <cofactor evidence="1">
        <name>Mg(2+)</name>
        <dbReference type="ChEBI" id="CHEBI:18420"/>
    </cofactor>
</comment>
<keyword evidence="3" id="KW-0479">Metal-binding</keyword>
<evidence type="ECO:0000256" key="5">
    <source>
        <dbReference type="ARBA" id="ARBA00023277"/>
    </source>
</evidence>
<keyword evidence="7" id="KW-1185">Reference proteome</keyword>
<dbReference type="InterPro" id="IPR023198">
    <property type="entry name" value="PGP-like_dom2"/>
</dbReference>
<name>D1CFT7_THET1</name>
<protein>
    <submittedName>
        <fullName evidence="6">HAD-superfamily hydrolase, subfamily IA, variant 3</fullName>
    </submittedName>
</protein>
<evidence type="ECO:0000256" key="4">
    <source>
        <dbReference type="ARBA" id="ARBA00022842"/>
    </source>
</evidence>
<dbReference type="InterPro" id="IPR036412">
    <property type="entry name" value="HAD-like_sf"/>
</dbReference>
<evidence type="ECO:0000256" key="1">
    <source>
        <dbReference type="ARBA" id="ARBA00001946"/>
    </source>
</evidence>
<dbReference type="GO" id="GO:0046872">
    <property type="term" value="F:metal ion binding"/>
    <property type="evidence" value="ECO:0007669"/>
    <property type="project" value="UniProtKB-KW"/>
</dbReference>
<sequence>MEKAAVLWDLDGVLVDSRQFHYESWLYVAHPRSVEISYQDFLPTFGMRNPDAIRVLFGDLPEEEINRIAEDKERYFRKSIRGRIKPLPGAYNLVVSLHANGHKQAIASSTPRLNIEAILAEIGLEGCFDEIVSGDDVKNGKPNPDIFLLAAEKLGVDPRCCVVVEDAVVGVQAGKAAGMKVFAVAGTRRPEDLRLADRIVHSLEELSLDDFQVDC</sequence>
<dbReference type="EMBL" id="CP001825">
    <property type="protein sequence ID" value="ACZ41793.1"/>
    <property type="molecule type" value="Genomic_DNA"/>
</dbReference>
<dbReference type="Gene3D" id="1.10.150.240">
    <property type="entry name" value="Putative phosphatase, domain 2"/>
    <property type="match status" value="1"/>
</dbReference>
<keyword evidence="4" id="KW-0460">Magnesium</keyword>
<keyword evidence="6" id="KW-0378">Hydrolase</keyword>
<dbReference type="PRINTS" id="PR00413">
    <property type="entry name" value="HADHALOGNASE"/>
</dbReference>
<dbReference type="SFLD" id="SFLDG01129">
    <property type="entry name" value="C1.5:_HAD__Beta-PGM__Phosphata"/>
    <property type="match status" value="1"/>
</dbReference>
<dbReference type="PANTHER" id="PTHR46193:SF18">
    <property type="entry name" value="HEXITOL PHOSPHATASE B"/>
    <property type="match status" value="1"/>
</dbReference>
<dbReference type="Proteomes" id="UP000000323">
    <property type="component" value="Chromosome 1"/>
</dbReference>
<comment type="similarity">
    <text evidence="2">Belongs to the HAD-like hydrolase superfamily. CbbY/CbbZ/Gph/YieH family.</text>
</comment>
<proteinExistence type="inferred from homology"/>
<evidence type="ECO:0000313" key="6">
    <source>
        <dbReference type="EMBL" id="ACZ41793.1"/>
    </source>
</evidence>
<dbReference type="PANTHER" id="PTHR46193">
    <property type="entry name" value="6-PHOSPHOGLUCONATE PHOSPHATASE"/>
    <property type="match status" value="1"/>
</dbReference>
<dbReference type="InterPro" id="IPR051600">
    <property type="entry name" value="Beta-PGM-like"/>
</dbReference>